<proteinExistence type="predicted"/>
<reference evidence="1 2" key="1">
    <citation type="submission" date="2024-02" db="EMBL/GenBank/DDBJ databases">
        <authorList>
            <person name="Chen Y."/>
            <person name="Shah S."/>
            <person name="Dougan E. K."/>
            <person name="Thang M."/>
            <person name="Chan C."/>
        </authorList>
    </citation>
    <scope>NUCLEOTIDE SEQUENCE [LARGE SCALE GENOMIC DNA]</scope>
</reference>
<name>A0ABP0INI9_9DINO</name>
<evidence type="ECO:0000313" key="1">
    <source>
        <dbReference type="EMBL" id="CAK9004159.1"/>
    </source>
</evidence>
<gene>
    <name evidence="1" type="ORF">SCF082_LOCUS8057</name>
</gene>
<comment type="caution">
    <text evidence="1">The sequence shown here is derived from an EMBL/GenBank/DDBJ whole genome shotgun (WGS) entry which is preliminary data.</text>
</comment>
<dbReference type="Proteomes" id="UP001642464">
    <property type="component" value="Unassembled WGS sequence"/>
</dbReference>
<organism evidence="1 2">
    <name type="scientific">Durusdinium trenchii</name>
    <dbReference type="NCBI Taxonomy" id="1381693"/>
    <lineage>
        <taxon>Eukaryota</taxon>
        <taxon>Sar</taxon>
        <taxon>Alveolata</taxon>
        <taxon>Dinophyceae</taxon>
        <taxon>Suessiales</taxon>
        <taxon>Symbiodiniaceae</taxon>
        <taxon>Durusdinium</taxon>
    </lineage>
</organism>
<keyword evidence="2" id="KW-1185">Reference proteome</keyword>
<dbReference type="EMBL" id="CAXAMM010004578">
    <property type="protein sequence ID" value="CAK9004159.1"/>
    <property type="molecule type" value="Genomic_DNA"/>
</dbReference>
<evidence type="ECO:0000313" key="2">
    <source>
        <dbReference type="Proteomes" id="UP001642464"/>
    </source>
</evidence>
<sequence>MSAGAYIRTTIPGYGCFDIPLATSNTAGGTISLLQQYLPECPWHGNKMLSCGLCQLQPEDIIDSRCSALVFTNYSEISNQEMFPILKTEERGITLEQLQRLLGFISKMAEHWCETFGEHRGRQLQLETFNLYHADYWIIKPATNGYGGQGCSLVEVMAVQ</sequence>
<accession>A0ABP0INI9</accession>
<feature type="non-terminal residue" evidence="1">
    <location>
        <position position="160"/>
    </location>
</feature>
<protein>
    <submittedName>
        <fullName evidence="1">Uncharacterized protein</fullName>
    </submittedName>
</protein>